<gene>
    <name evidence="7" type="ORF">A3A70_00670</name>
</gene>
<protein>
    <recommendedName>
        <fullName evidence="6">Glycosyltransferase 2-like domain-containing protein</fullName>
    </recommendedName>
</protein>
<evidence type="ECO:0000256" key="5">
    <source>
        <dbReference type="ARBA" id="ARBA00023136"/>
    </source>
</evidence>
<evidence type="ECO:0000256" key="3">
    <source>
        <dbReference type="ARBA" id="ARBA00022676"/>
    </source>
</evidence>
<dbReference type="PANTHER" id="PTHR43646">
    <property type="entry name" value="GLYCOSYLTRANSFERASE"/>
    <property type="match status" value="1"/>
</dbReference>
<comment type="caution">
    <text evidence="7">The sequence shown here is derived from an EMBL/GenBank/DDBJ whole genome shotgun (WGS) entry which is preliminary data.</text>
</comment>
<organism evidence="7 8">
    <name type="scientific">candidate division WWE3 bacterium RIFCSPLOWO2_01_FULL_42_11</name>
    <dbReference type="NCBI Taxonomy" id="1802627"/>
    <lineage>
        <taxon>Bacteria</taxon>
        <taxon>Katanobacteria</taxon>
    </lineage>
</organism>
<keyword evidence="3" id="KW-0328">Glycosyltransferase</keyword>
<dbReference type="GO" id="GO:0016757">
    <property type="term" value="F:glycosyltransferase activity"/>
    <property type="evidence" value="ECO:0007669"/>
    <property type="project" value="UniProtKB-KW"/>
</dbReference>
<dbReference type="AlphaFoldDB" id="A0A1F4VQL4"/>
<sequence length="342" mass="38925">MSSKDLPSISVITPTLNSAEVLLKCLTSIRDQDYPEDKIEMIVADAGSKDKTREIAMKAGAIVIDNPLKTGEAGKAAGLKIAGNDLIALIDSDNILPDKDWFQKMVAPFIKDQETVCCEPWEFTYRREAGKIERYSALFGVNDPFVLFTGKYDKLNRLRGVWTEIKLPQTDHGDWVEVELRSDSAVPTIGANGTIFRSDFLKNQIETDYLFDIDVVMTALNKLGSLKIAKVKVGIIHTYCEGSILKFARKQKRRVLDYEFHRKERIVEWESQDMSTPLIKFVVSTITVVPLLLDSVRGYRKIPDFAWFLHPILCWITLWEYGTGKVSSLFVKSEFDRSNWKQ</sequence>
<dbReference type="Gene3D" id="3.90.550.10">
    <property type="entry name" value="Spore Coat Polysaccharide Biosynthesis Protein SpsA, Chain A"/>
    <property type="match status" value="1"/>
</dbReference>
<dbReference type="GO" id="GO:0005886">
    <property type="term" value="C:plasma membrane"/>
    <property type="evidence" value="ECO:0007669"/>
    <property type="project" value="UniProtKB-SubCell"/>
</dbReference>
<reference evidence="7 8" key="1">
    <citation type="journal article" date="2016" name="Nat. Commun.">
        <title>Thousands of microbial genomes shed light on interconnected biogeochemical processes in an aquifer system.</title>
        <authorList>
            <person name="Anantharaman K."/>
            <person name="Brown C.T."/>
            <person name="Hug L.A."/>
            <person name="Sharon I."/>
            <person name="Castelle C.J."/>
            <person name="Probst A.J."/>
            <person name="Thomas B.C."/>
            <person name="Singh A."/>
            <person name="Wilkins M.J."/>
            <person name="Karaoz U."/>
            <person name="Brodie E.L."/>
            <person name="Williams K.H."/>
            <person name="Hubbard S.S."/>
            <person name="Banfield J.F."/>
        </authorList>
    </citation>
    <scope>NUCLEOTIDE SEQUENCE [LARGE SCALE GENOMIC DNA]</scope>
</reference>
<dbReference type="SUPFAM" id="SSF53448">
    <property type="entry name" value="Nucleotide-diphospho-sugar transferases"/>
    <property type="match status" value="1"/>
</dbReference>
<evidence type="ECO:0000256" key="1">
    <source>
        <dbReference type="ARBA" id="ARBA00004236"/>
    </source>
</evidence>
<dbReference type="STRING" id="1802627.A3A70_00670"/>
<dbReference type="InterPro" id="IPR001173">
    <property type="entry name" value="Glyco_trans_2-like"/>
</dbReference>
<name>A0A1F4VQL4_UNCKA</name>
<evidence type="ECO:0000259" key="6">
    <source>
        <dbReference type="Pfam" id="PF00535"/>
    </source>
</evidence>
<keyword evidence="4" id="KW-0808">Transferase</keyword>
<evidence type="ECO:0000313" key="7">
    <source>
        <dbReference type="EMBL" id="OGC59484.1"/>
    </source>
</evidence>
<comment type="subcellular location">
    <subcellularLocation>
        <location evidence="1">Cell membrane</location>
    </subcellularLocation>
</comment>
<keyword evidence="2" id="KW-1003">Cell membrane</keyword>
<dbReference type="Proteomes" id="UP000178964">
    <property type="component" value="Unassembled WGS sequence"/>
</dbReference>
<evidence type="ECO:0000256" key="2">
    <source>
        <dbReference type="ARBA" id="ARBA00022475"/>
    </source>
</evidence>
<dbReference type="Pfam" id="PF00535">
    <property type="entry name" value="Glycos_transf_2"/>
    <property type="match status" value="1"/>
</dbReference>
<evidence type="ECO:0000313" key="8">
    <source>
        <dbReference type="Proteomes" id="UP000178964"/>
    </source>
</evidence>
<feature type="domain" description="Glycosyltransferase 2-like" evidence="6">
    <location>
        <begin position="10"/>
        <end position="119"/>
    </location>
</feature>
<dbReference type="PANTHER" id="PTHR43646:SF2">
    <property type="entry name" value="GLYCOSYLTRANSFERASE 2-LIKE DOMAIN-CONTAINING PROTEIN"/>
    <property type="match status" value="1"/>
</dbReference>
<dbReference type="EMBL" id="MEVK01000015">
    <property type="protein sequence ID" value="OGC59484.1"/>
    <property type="molecule type" value="Genomic_DNA"/>
</dbReference>
<keyword evidence="5" id="KW-0472">Membrane</keyword>
<accession>A0A1F4VQL4</accession>
<evidence type="ECO:0000256" key="4">
    <source>
        <dbReference type="ARBA" id="ARBA00022679"/>
    </source>
</evidence>
<dbReference type="InterPro" id="IPR029044">
    <property type="entry name" value="Nucleotide-diphossugar_trans"/>
</dbReference>
<proteinExistence type="predicted"/>